<dbReference type="STRING" id="1798550.A2927_03355"/>
<dbReference type="Pfam" id="PF01035">
    <property type="entry name" value="DNA_binding_1"/>
    <property type="match status" value="1"/>
</dbReference>
<reference evidence="3 4" key="1">
    <citation type="journal article" date="2016" name="Nat. Commun.">
        <title>Thousands of microbial genomes shed light on interconnected biogeochemical processes in an aquifer system.</title>
        <authorList>
            <person name="Anantharaman K."/>
            <person name="Brown C.T."/>
            <person name="Hug L.A."/>
            <person name="Sharon I."/>
            <person name="Castelle C.J."/>
            <person name="Probst A.J."/>
            <person name="Thomas B.C."/>
            <person name="Singh A."/>
            <person name="Wilkins M.J."/>
            <person name="Karaoz U."/>
            <person name="Brodie E.L."/>
            <person name="Williams K.H."/>
            <person name="Hubbard S.S."/>
            <person name="Banfield J.F."/>
        </authorList>
    </citation>
    <scope>NUCLEOTIDE SEQUENCE [LARGE SCALE GENOMIC DNA]</scope>
</reference>
<dbReference type="AlphaFoldDB" id="A0A1G2BMH7"/>
<dbReference type="SUPFAM" id="SSF46767">
    <property type="entry name" value="Methylated DNA-protein cysteine methyltransferase, C-terminal domain"/>
    <property type="match status" value="1"/>
</dbReference>
<feature type="domain" description="Methylated-DNA-[protein]-cysteine S-methyltransferase DNA binding" evidence="2">
    <location>
        <begin position="2"/>
        <end position="84"/>
    </location>
</feature>
<sequence length="106" mass="12236">MNFYAQVYKITKKIPPGKVSTYGQIASLISSPRAAIMVGWALHLTKPQDKVPWQRVINSKGMISTTCLDHPKEQQAFLLRQEKVKVNEIDGNYFIDLTKYLWWPRA</sequence>
<dbReference type="InterPro" id="IPR036388">
    <property type="entry name" value="WH-like_DNA-bd_sf"/>
</dbReference>
<dbReference type="InterPro" id="IPR014048">
    <property type="entry name" value="MethylDNA_cys_MeTrfase_DNA-bd"/>
</dbReference>
<dbReference type="PANTHER" id="PTHR42942:SF1">
    <property type="entry name" value="ALKYLTRANSFERASE-LIKE PROTEIN 1"/>
    <property type="match status" value="1"/>
</dbReference>
<protein>
    <recommendedName>
        <fullName evidence="2">Methylated-DNA-[protein]-cysteine S-methyltransferase DNA binding domain-containing protein</fullName>
    </recommendedName>
</protein>
<dbReference type="PANTHER" id="PTHR42942">
    <property type="entry name" value="6-O-METHYLGUANINE DNA METHYLTRANSFERASE"/>
    <property type="match status" value="1"/>
</dbReference>
<dbReference type="InterPro" id="IPR052520">
    <property type="entry name" value="ATL_DNA_repair"/>
</dbReference>
<dbReference type="Gene3D" id="1.10.10.10">
    <property type="entry name" value="Winged helix-like DNA-binding domain superfamily/Winged helix DNA-binding domain"/>
    <property type="match status" value="1"/>
</dbReference>
<name>A0A1G2BMH7_9BACT</name>
<dbReference type="GO" id="GO:0003824">
    <property type="term" value="F:catalytic activity"/>
    <property type="evidence" value="ECO:0007669"/>
    <property type="project" value="InterPro"/>
</dbReference>
<organism evidence="3 4">
    <name type="scientific">Candidatus Komeilibacteria bacterium RIFCSPLOWO2_01_FULL_45_10</name>
    <dbReference type="NCBI Taxonomy" id="1798550"/>
    <lineage>
        <taxon>Bacteria</taxon>
        <taxon>Candidatus Komeiliibacteriota</taxon>
    </lineage>
</organism>
<evidence type="ECO:0000313" key="3">
    <source>
        <dbReference type="EMBL" id="OGY89759.1"/>
    </source>
</evidence>
<dbReference type="CDD" id="cd06445">
    <property type="entry name" value="ATase"/>
    <property type="match status" value="1"/>
</dbReference>
<evidence type="ECO:0000259" key="2">
    <source>
        <dbReference type="Pfam" id="PF01035"/>
    </source>
</evidence>
<evidence type="ECO:0000313" key="4">
    <source>
        <dbReference type="Proteomes" id="UP000178849"/>
    </source>
</evidence>
<evidence type="ECO:0000256" key="1">
    <source>
        <dbReference type="ARBA" id="ARBA00022763"/>
    </source>
</evidence>
<dbReference type="Proteomes" id="UP000178849">
    <property type="component" value="Unassembled WGS sequence"/>
</dbReference>
<gene>
    <name evidence="3" type="ORF">A2927_03355</name>
</gene>
<comment type="caution">
    <text evidence="3">The sequence shown here is derived from an EMBL/GenBank/DDBJ whole genome shotgun (WGS) entry which is preliminary data.</text>
</comment>
<dbReference type="InterPro" id="IPR036217">
    <property type="entry name" value="MethylDNA_cys_MeTrfase_DNAb"/>
</dbReference>
<proteinExistence type="predicted"/>
<dbReference type="GO" id="GO:0006281">
    <property type="term" value="P:DNA repair"/>
    <property type="evidence" value="ECO:0007669"/>
    <property type="project" value="InterPro"/>
</dbReference>
<dbReference type="EMBL" id="MHKL01000008">
    <property type="protein sequence ID" value="OGY89759.1"/>
    <property type="molecule type" value="Genomic_DNA"/>
</dbReference>
<keyword evidence="1" id="KW-0227">DNA damage</keyword>
<accession>A0A1G2BMH7</accession>